<dbReference type="SUPFAM" id="SSF56176">
    <property type="entry name" value="FAD-binding/transporter-associated domain-like"/>
    <property type="match status" value="1"/>
</dbReference>
<dbReference type="InterPro" id="IPR036318">
    <property type="entry name" value="FAD-bd_PCMH-like_sf"/>
</dbReference>
<dbReference type="InterPro" id="IPR016166">
    <property type="entry name" value="FAD-bd_PCMH"/>
</dbReference>
<dbReference type="NCBIfam" id="TIGR01679">
    <property type="entry name" value="bact_FAD_ox"/>
    <property type="match status" value="1"/>
</dbReference>
<feature type="domain" description="FAD-binding PCMH-type" evidence="2">
    <location>
        <begin position="16"/>
        <end position="186"/>
    </location>
</feature>
<reference evidence="3 4" key="1">
    <citation type="submission" date="2016-11" db="EMBL/GenBank/DDBJ databases">
        <authorList>
            <person name="Jaros S."/>
            <person name="Januszkiewicz K."/>
            <person name="Wedrychowicz H."/>
        </authorList>
    </citation>
    <scope>NUCLEOTIDE SEQUENCE [LARGE SCALE GENOMIC DNA]</scope>
    <source>
        <strain evidence="3 4">DSM 12906</strain>
    </source>
</reference>
<dbReference type="InterPro" id="IPR016167">
    <property type="entry name" value="FAD-bd_PCMH_sub1"/>
</dbReference>
<evidence type="ECO:0000256" key="1">
    <source>
        <dbReference type="ARBA" id="ARBA00023002"/>
    </source>
</evidence>
<dbReference type="InterPro" id="IPR010031">
    <property type="entry name" value="FAD_lactone_oxidase-like"/>
</dbReference>
<dbReference type="PROSITE" id="PS51387">
    <property type="entry name" value="FAD_PCMH"/>
    <property type="match status" value="1"/>
</dbReference>
<dbReference type="InterPro" id="IPR016171">
    <property type="entry name" value="Vanillyl_alc_oxidase_C-sub2"/>
</dbReference>
<dbReference type="STRING" id="1123357.SAMN02745244_02689"/>
<protein>
    <submittedName>
        <fullName evidence="3">FAD-linked oxidoreductase</fullName>
    </submittedName>
</protein>
<dbReference type="Gene3D" id="1.10.45.10">
    <property type="entry name" value="Vanillyl-alcohol Oxidase, Chain A, domain 4"/>
    <property type="match status" value="1"/>
</dbReference>
<gene>
    <name evidence="3" type="ORF">SAMN02745244_02689</name>
</gene>
<dbReference type="GO" id="GO:0003885">
    <property type="term" value="F:D-arabinono-1,4-lactone oxidase activity"/>
    <property type="evidence" value="ECO:0007669"/>
    <property type="project" value="InterPro"/>
</dbReference>
<evidence type="ECO:0000259" key="2">
    <source>
        <dbReference type="PROSITE" id="PS51387"/>
    </source>
</evidence>
<keyword evidence="4" id="KW-1185">Reference proteome</keyword>
<organism evidence="3 4">
    <name type="scientific">Tessaracoccus bendigoensis DSM 12906</name>
    <dbReference type="NCBI Taxonomy" id="1123357"/>
    <lineage>
        <taxon>Bacteria</taxon>
        <taxon>Bacillati</taxon>
        <taxon>Actinomycetota</taxon>
        <taxon>Actinomycetes</taxon>
        <taxon>Propionibacteriales</taxon>
        <taxon>Propionibacteriaceae</taxon>
        <taxon>Tessaracoccus</taxon>
    </lineage>
</organism>
<dbReference type="PANTHER" id="PTHR43762">
    <property type="entry name" value="L-GULONOLACTONE OXIDASE"/>
    <property type="match status" value="1"/>
</dbReference>
<dbReference type="AlphaFoldDB" id="A0A1M6JZG0"/>
<dbReference type="InterPro" id="IPR016169">
    <property type="entry name" value="FAD-bd_PCMH_sub2"/>
</dbReference>
<dbReference type="Gene3D" id="3.30.70.2520">
    <property type="match status" value="1"/>
</dbReference>
<dbReference type="GO" id="GO:0016020">
    <property type="term" value="C:membrane"/>
    <property type="evidence" value="ECO:0007669"/>
    <property type="project" value="InterPro"/>
</dbReference>
<dbReference type="Gene3D" id="3.30.43.10">
    <property type="entry name" value="Uridine Diphospho-n-acetylenolpyruvylglucosamine Reductase, domain 2"/>
    <property type="match status" value="1"/>
</dbReference>
<dbReference type="Gene3D" id="3.30.465.10">
    <property type="match status" value="1"/>
</dbReference>
<sequence>MTNSTEITWQNWGRTLTVHPNLIVAPTSAEEVCEVVRVAAAEGRRVKPVGAGHSFTAIAEADDILMTLDGLSGLLGVDRAARTVTLGAGTRLHAIPAMLGPLGLAMENLGDIDAQSIAGAVSTGTHGTGIGFRGIAAQIAGAVLVTGRGELLRVDARHSPELLPAVALGLGALGILVEVTIQCVEAFDLHAVELPEPLDGVLESVFDRMFGSDHFEFYWFPHTDIAMTKTNMRVPAGEGRAPLTDARRWFDQTFMANGVFRATCALGRALPAVVPSLNRVAARLSGSRCYSDVSSSVFATRRTVRFTEMEYAIPVDRVVDALTEIRAVIDRSGWRISFPIEVRFTASDDLWLSTAYGRRSAYIAVHRAIGEDPRAYFGAVEEIMRGLGGRPHWGKMHGLGSEELAAAYPRFQDFLRVREELDPDGVFANAYLRRVLGDHVVASGGAAERHRN</sequence>
<dbReference type="Pfam" id="PF04030">
    <property type="entry name" value="ALO"/>
    <property type="match status" value="1"/>
</dbReference>
<keyword evidence="1" id="KW-0560">Oxidoreductase</keyword>
<name>A0A1M6JZG0_9ACTN</name>
<accession>A0A1M6JZG0</accession>
<evidence type="ECO:0000313" key="3">
    <source>
        <dbReference type="EMBL" id="SHJ52081.1"/>
    </source>
</evidence>
<dbReference type="PIRSF" id="PIRSF000136">
    <property type="entry name" value="LGO_GLO"/>
    <property type="match status" value="1"/>
</dbReference>
<dbReference type="InterPro" id="IPR007173">
    <property type="entry name" value="ALO_C"/>
</dbReference>
<dbReference type="InterPro" id="IPR006094">
    <property type="entry name" value="Oxid_FAD_bind_N"/>
</dbReference>
<dbReference type="Proteomes" id="UP000184512">
    <property type="component" value="Unassembled WGS sequence"/>
</dbReference>
<dbReference type="GO" id="GO:0071949">
    <property type="term" value="F:FAD binding"/>
    <property type="evidence" value="ECO:0007669"/>
    <property type="project" value="InterPro"/>
</dbReference>
<dbReference type="Pfam" id="PF01565">
    <property type="entry name" value="FAD_binding_4"/>
    <property type="match status" value="1"/>
</dbReference>
<proteinExistence type="predicted"/>
<dbReference type="EMBL" id="FQZG01000055">
    <property type="protein sequence ID" value="SHJ52081.1"/>
    <property type="molecule type" value="Genomic_DNA"/>
</dbReference>
<evidence type="ECO:0000313" key="4">
    <source>
        <dbReference type="Proteomes" id="UP000184512"/>
    </source>
</evidence>
<dbReference type="PANTHER" id="PTHR43762:SF1">
    <property type="entry name" value="D-ARABINONO-1,4-LACTONE OXIDASE"/>
    <property type="match status" value="1"/>
</dbReference>
<dbReference type="RefSeq" id="WP_217652247.1">
    <property type="nucleotide sequence ID" value="NZ_FQZG01000055.1"/>
</dbReference>